<reference evidence="3" key="2">
    <citation type="journal article" date="2024" name="Plant">
        <title>Genomic evolution and insights into agronomic trait innovations of Sesamum species.</title>
        <authorList>
            <person name="Miao H."/>
            <person name="Wang L."/>
            <person name="Qu L."/>
            <person name="Liu H."/>
            <person name="Sun Y."/>
            <person name="Le M."/>
            <person name="Wang Q."/>
            <person name="Wei S."/>
            <person name="Zheng Y."/>
            <person name="Lin W."/>
            <person name="Duan Y."/>
            <person name="Cao H."/>
            <person name="Xiong S."/>
            <person name="Wang X."/>
            <person name="Wei L."/>
            <person name="Li C."/>
            <person name="Ma Q."/>
            <person name="Ju M."/>
            <person name="Zhao R."/>
            <person name="Li G."/>
            <person name="Mu C."/>
            <person name="Tian Q."/>
            <person name="Mei H."/>
            <person name="Zhang T."/>
            <person name="Gao T."/>
            <person name="Zhang H."/>
        </authorList>
    </citation>
    <scope>NUCLEOTIDE SEQUENCE</scope>
    <source>
        <strain evidence="3">G02</strain>
    </source>
</reference>
<feature type="region of interest" description="Disordered" evidence="1">
    <location>
        <begin position="135"/>
        <end position="155"/>
    </location>
</feature>
<evidence type="ECO:0000313" key="3">
    <source>
        <dbReference type="EMBL" id="KAL0423430.1"/>
    </source>
</evidence>
<dbReference type="SUPFAM" id="SSF53098">
    <property type="entry name" value="Ribonuclease H-like"/>
    <property type="match status" value="1"/>
</dbReference>
<proteinExistence type="predicted"/>
<evidence type="ECO:0000259" key="2">
    <source>
        <dbReference type="Pfam" id="PF25597"/>
    </source>
</evidence>
<sequence>MAKRRNRTLLDIVRFMMSFTKLPLSFWGYALETTAKLLNMVPSKTVPQMPYEIWHDKPASYKYLRVWGSPAYVKRLVGDKLDSRSSLCRFNGYPKKTVGYYFYDPSEQKTFVLSNAVFLKKGIPMDNRQDEVLLEESSEPPQQDDTTSFDPSIPTDGVLVLRRSTKESRPPKRYRFMGLTSQLDNDLKTYGEAMSDIDSTSGLRS</sequence>
<feature type="compositionally biased region" description="Polar residues" evidence="1">
    <location>
        <begin position="139"/>
        <end position="150"/>
    </location>
</feature>
<dbReference type="Pfam" id="PF25597">
    <property type="entry name" value="SH3_retrovirus"/>
    <property type="match status" value="1"/>
</dbReference>
<name>A0AAW2V0Z8_SESRA</name>
<dbReference type="EMBL" id="JACGWJ010000004">
    <property type="protein sequence ID" value="KAL0423430.1"/>
    <property type="molecule type" value="Genomic_DNA"/>
</dbReference>
<gene>
    <name evidence="3" type="ORF">Sradi_0877800</name>
</gene>
<accession>A0AAW2V0Z8</accession>
<evidence type="ECO:0000256" key="1">
    <source>
        <dbReference type="SAM" id="MobiDB-lite"/>
    </source>
</evidence>
<comment type="caution">
    <text evidence="3">The sequence shown here is derived from an EMBL/GenBank/DDBJ whole genome shotgun (WGS) entry which is preliminary data.</text>
</comment>
<dbReference type="InterPro" id="IPR039537">
    <property type="entry name" value="Retrotran_Ty1/copia-like"/>
</dbReference>
<dbReference type="PANTHER" id="PTHR42648">
    <property type="entry name" value="TRANSPOSASE, PUTATIVE-RELATED"/>
    <property type="match status" value="1"/>
</dbReference>
<feature type="domain" description="Retroviral polymerase SH3-like" evidence="2">
    <location>
        <begin position="71"/>
        <end position="121"/>
    </location>
</feature>
<dbReference type="InterPro" id="IPR012337">
    <property type="entry name" value="RNaseH-like_sf"/>
</dbReference>
<dbReference type="InterPro" id="IPR057670">
    <property type="entry name" value="SH3_retrovirus"/>
</dbReference>
<organism evidence="3">
    <name type="scientific">Sesamum radiatum</name>
    <name type="common">Black benniseed</name>
    <dbReference type="NCBI Taxonomy" id="300843"/>
    <lineage>
        <taxon>Eukaryota</taxon>
        <taxon>Viridiplantae</taxon>
        <taxon>Streptophyta</taxon>
        <taxon>Embryophyta</taxon>
        <taxon>Tracheophyta</taxon>
        <taxon>Spermatophyta</taxon>
        <taxon>Magnoliopsida</taxon>
        <taxon>eudicotyledons</taxon>
        <taxon>Gunneridae</taxon>
        <taxon>Pentapetalae</taxon>
        <taxon>asterids</taxon>
        <taxon>lamiids</taxon>
        <taxon>Lamiales</taxon>
        <taxon>Pedaliaceae</taxon>
        <taxon>Sesamum</taxon>
    </lineage>
</organism>
<protein>
    <recommendedName>
        <fullName evidence="2">Retroviral polymerase SH3-like domain-containing protein</fullName>
    </recommendedName>
</protein>
<dbReference type="PANTHER" id="PTHR42648:SF27">
    <property type="entry name" value="RNA-DIRECTED DNA POLYMERASE"/>
    <property type="match status" value="1"/>
</dbReference>
<dbReference type="AlphaFoldDB" id="A0AAW2V0Z8"/>
<reference evidence="3" key="1">
    <citation type="submission" date="2020-06" db="EMBL/GenBank/DDBJ databases">
        <authorList>
            <person name="Li T."/>
            <person name="Hu X."/>
            <person name="Zhang T."/>
            <person name="Song X."/>
            <person name="Zhang H."/>
            <person name="Dai N."/>
            <person name="Sheng W."/>
            <person name="Hou X."/>
            <person name="Wei L."/>
        </authorList>
    </citation>
    <scope>NUCLEOTIDE SEQUENCE</scope>
    <source>
        <strain evidence="3">G02</strain>
        <tissue evidence="3">Leaf</tissue>
    </source>
</reference>